<dbReference type="AlphaFoldDB" id="D0CEK2"/>
<proteinExistence type="predicted"/>
<evidence type="ECO:0000256" key="1">
    <source>
        <dbReference type="SAM" id="MobiDB-lite"/>
    </source>
</evidence>
<dbReference type="BioCyc" id="ABAU575584-HMP:GM69-3239-MONOMER"/>
<evidence type="ECO:0000313" key="3">
    <source>
        <dbReference type="Proteomes" id="UP000005740"/>
    </source>
</evidence>
<feature type="region of interest" description="Disordered" evidence="1">
    <location>
        <begin position="41"/>
        <end position="62"/>
    </location>
</feature>
<name>D0CEK2_ACIB2</name>
<dbReference type="Proteomes" id="UP000005740">
    <property type="component" value="Unassembled WGS sequence"/>
</dbReference>
<accession>D0CEK2</accession>
<gene>
    <name evidence="2" type="ORF">HMPREF0010_03182</name>
</gene>
<reference evidence="3" key="1">
    <citation type="journal article" date="2012" name="PLoS ONE">
        <title>The success of Acinetobacter species; genetic, metabolic and virulence attributes.</title>
        <authorList>
            <person name="Peleg A.Y."/>
            <person name="de Breij A."/>
            <person name="Adams M.D."/>
            <person name="Cerqueira G.M."/>
            <person name="Mocali S."/>
            <person name="Galardini M."/>
            <person name="Nibbering P.H."/>
            <person name="Earl A.M."/>
            <person name="Ward D.V."/>
            <person name="Paterson D.L."/>
            <person name="Seifert H."/>
            <person name="Dijkshoorn L."/>
        </authorList>
    </citation>
    <scope>NUCLEOTIDE SEQUENCE [LARGE SCALE GENOMIC DNA]</scope>
    <source>
        <strain evidence="3">ATCC 19606 / DSM 30007 / JCM 6841 / CCUG 19606 / CIP 70.34 / NBRC 109757 / NCIMB 12457 / NCTC 12156 / 81</strain>
    </source>
</reference>
<dbReference type="EMBL" id="GG704579">
    <property type="protein sequence ID" value="EEX02062.1"/>
    <property type="molecule type" value="Genomic_DNA"/>
</dbReference>
<organism evidence="2 3">
    <name type="scientific">Acinetobacter baumannii (strain ATCC 19606 / DSM 30007 / JCM 6841 / CCUG 19606 / CIP 70.34 / NBRC 109757 / NCIMB 12457 / NCTC 12156 / 81)</name>
    <dbReference type="NCBI Taxonomy" id="575584"/>
    <lineage>
        <taxon>Bacteria</taxon>
        <taxon>Pseudomonadati</taxon>
        <taxon>Pseudomonadota</taxon>
        <taxon>Gammaproteobacteria</taxon>
        <taxon>Moraxellales</taxon>
        <taxon>Moraxellaceae</taxon>
        <taxon>Acinetobacter</taxon>
        <taxon>Acinetobacter calcoaceticus/baumannii complex</taxon>
    </lineage>
</organism>
<feature type="compositionally biased region" description="Polar residues" evidence="1">
    <location>
        <begin position="45"/>
        <end position="54"/>
    </location>
</feature>
<protein>
    <submittedName>
        <fullName evidence="2">Uncharacterized protein</fullName>
    </submittedName>
</protein>
<sequence>MLQLVLFVVMKKVLQGAFFPFVIFASGMLLLGCDQAQDHAKEQESVQTNDQISEQADDSQQEITATQNKTELKNGNVFYIVRDAANLQLKAGDYIEKLKDTQLDVEQAIQDKDQHELKTTVTTLKAQLEGLNQALLGLDIRSQEVENIRQSLLQANQQALSMPLLNGKLEQINFDQIEKQLNTIQMDMVKLAAMIMAGDEKSDSKADS</sequence>
<evidence type="ECO:0000313" key="2">
    <source>
        <dbReference type="EMBL" id="EEX02062.1"/>
    </source>
</evidence>